<feature type="signal peptide" evidence="1">
    <location>
        <begin position="1"/>
        <end position="20"/>
    </location>
</feature>
<sequence length="221" mass="23539">MSPSLSVITTLAATLSVANAAMGPAFSTGPVGSNSWIRESVSTLVIPNAPTNNKGDSSLWVGMGTSKGDLIQSIIENNNQKDWSLFAYTLLSTGPTSQMPVQTVPTKANAADKVTVHYKYNDNTGNYTQTVMRNNVQVHKLSTNDGHALGWGSAVECAENNCGTMPAHHWINTIITLDSADPVYDRTLGKGPGVTGTMKTADKGVTWTVADIYIPEFTFGK</sequence>
<protein>
    <recommendedName>
        <fullName evidence="4">Concanavalin A-like lectin/glucanase</fullName>
    </recommendedName>
</protein>
<evidence type="ECO:0000313" key="3">
    <source>
        <dbReference type="Proteomes" id="UP000799424"/>
    </source>
</evidence>
<evidence type="ECO:0000313" key="2">
    <source>
        <dbReference type="EMBL" id="KAF2829037.1"/>
    </source>
</evidence>
<dbReference type="EMBL" id="MU006221">
    <property type="protein sequence ID" value="KAF2829037.1"/>
    <property type="molecule type" value="Genomic_DNA"/>
</dbReference>
<accession>A0A6A7A8K8</accession>
<dbReference type="Proteomes" id="UP000799424">
    <property type="component" value="Unassembled WGS sequence"/>
</dbReference>
<keyword evidence="3" id="KW-1185">Reference proteome</keyword>
<dbReference type="OrthoDB" id="5086500at2759"/>
<evidence type="ECO:0000256" key="1">
    <source>
        <dbReference type="SAM" id="SignalP"/>
    </source>
</evidence>
<gene>
    <name evidence="2" type="ORF">CC86DRAFT_318062</name>
</gene>
<proteinExistence type="predicted"/>
<dbReference type="AlphaFoldDB" id="A0A6A7A8K8"/>
<name>A0A6A7A8K8_9PLEO</name>
<organism evidence="2 3">
    <name type="scientific">Ophiobolus disseminans</name>
    <dbReference type="NCBI Taxonomy" id="1469910"/>
    <lineage>
        <taxon>Eukaryota</taxon>
        <taxon>Fungi</taxon>
        <taxon>Dikarya</taxon>
        <taxon>Ascomycota</taxon>
        <taxon>Pezizomycotina</taxon>
        <taxon>Dothideomycetes</taxon>
        <taxon>Pleosporomycetidae</taxon>
        <taxon>Pleosporales</taxon>
        <taxon>Pleosporineae</taxon>
        <taxon>Phaeosphaeriaceae</taxon>
        <taxon>Ophiobolus</taxon>
    </lineage>
</organism>
<feature type="chain" id="PRO_5025417856" description="Concanavalin A-like lectin/glucanase" evidence="1">
    <location>
        <begin position="21"/>
        <end position="221"/>
    </location>
</feature>
<reference evidence="2" key="1">
    <citation type="journal article" date="2020" name="Stud. Mycol.">
        <title>101 Dothideomycetes genomes: a test case for predicting lifestyles and emergence of pathogens.</title>
        <authorList>
            <person name="Haridas S."/>
            <person name="Albert R."/>
            <person name="Binder M."/>
            <person name="Bloem J."/>
            <person name="Labutti K."/>
            <person name="Salamov A."/>
            <person name="Andreopoulos B."/>
            <person name="Baker S."/>
            <person name="Barry K."/>
            <person name="Bills G."/>
            <person name="Bluhm B."/>
            <person name="Cannon C."/>
            <person name="Castanera R."/>
            <person name="Culley D."/>
            <person name="Daum C."/>
            <person name="Ezra D."/>
            <person name="Gonzalez J."/>
            <person name="Henrissat B."/>
            <person name="Kuo A."/>
            <person name="Liang C."/>
            <person name="Lipzen A."/>
            <person name="Lutzoni F."/>
            <person name="Magnuson J."/>
            <person name="Mondo S."/>
            <person name="Nolan M."/>
            <person name="Ohm R."/>
            <person name="Pangilinan J."/>
            <person name="Park H.-J."/>
            <person name="Ramirez L."/>
            <person name="Alfaro M."/>
            <person name="Sun H."/>
            <person name="Tritt A."/>
            <person name="Yoshinaga Y."/>
            <person name="Zwiers L.-H."/>
            <person name="Turgeon B."/>
            <person name="Goodwin S."/>
            <person name="Spatafora J."/>
            <person name="Crous P."/>
            <person name="Grigoriev I."/>
        </authorList>
    </citation>
    <scope>NUCLEOTIDE SEQUENCE</scope>
    <source>
        <strain evidence="2">CBS 113818</strain>
    </source>
</reference>
<evidence type="ECO:0008006" key="4">
    <source>
        <dbReference type="Google" id="ProtNLM"/>
    </source>
</evidence>
<keyword evidence="1" id="KW-0732">Signal</keyword>